<comment type="caution">
    <text evidence="1">The sequence shown here is derived from an EMBL/GenBank/DDBJ whole genome shotgun (WGS) entry which is preliminary data.</text>
</comment>
<accession>A0AAW2DTZ5</accession>
<reference evidence="1 2" key="1">
    <citation type="submission" date="2024-01" db="EMBL/GenBank/DDBJ databases">
        <title>A telomere-to-telomere, gap-free genome of sweet tea (Lithocarpus litseifolius).</title>
        <authorList>
            <person name="Zhou J."/>
        </authorList>
    </citation>
    <scope>NUCLEOTIDE SEQUENCE [LARGE SCALE GENOMIC DNA]</scope>
    <source>
        <strain evidence="1">Zhou-2022a</strain>
        <tissue evidence="1">Leaf</tissue>
    </source>
</reference>
<gene>
    <name evidence="1" type="ORF">SO802_001289</name>
</gene>
<dbReference type="EMBL" id="JAZDWU010000001">
    <property type="protein sequence ID" value="KAL0014220.1"/>
    <property type="molecule type" value="Genomic_DNA"/>
</dbReference>
<evidence type="ECO:0000313" key="2">
    <source>
        <dbReference type="Proteomes" id="UP001459277"/>
    </source>
</evidence>
<dbReference type="Proteomes" id="UP001459277">
    <property type="component" value="Unassembled WGS sequence"/>
</dbReference>
<keyword evidence="2" id="KW-1185">Reference proteome</keyword>
<evidence type="ECO:0000313" key="1">
    <source>
        <dbReference type="EMBL" id="KAL0014220.1"/>
    </source>
</evidence>
<proteinExistence type="predicted"/>
<dbReference type="AlphaFoldDB" id="A0AAW2DTZ5"/>
<protein>
    <submittedName>
        <fullName evidence="1">Uncharacterized protein</fullName>
    </submittedName>
</protein>
<name>A0AAW2DTZ5_9ROSI</name>
<sequence length="101" mass="11170">MSMAVKVLEGVVDAKFDLDYCFLNPPLPNSVARVDNQEVHVTVATPILPSDLSDGNHLILKHWSQGSLTKQFDFSNLHCSSCTLITSKQHFNIAELDLQSS</sequence>
<organism evidence="1 2">
    <name type="scientific">Lithocarpus litseifolius</name>
    <dbReference type="NCBI Taxonomy" id="425828"/>
    <lineage>
        <taxon>Eukaryota</taxon>
        <taxon>Viridiplantae</taxon>
        <taxon>Streptophyta</taxon>
        <taxon>Embryophyta</taxon>
        <taxon>Tracheophyta</taxon>
        <taxon>Spermatophyta</taxon>
        <taxon>Magnoliopsida</taxon>
        <taxon>eudicotyledons</taxon>
        <taxon>Gunneridae</taxon>
        <taxon>Pentapetalae</taxon>
        <taxon>rosids</taxon>
        <taxon>fabids</taxon>
        <taxon>Fagales</taxon>
        <taxon>Fagaceae</taxon>
        <taxon>Lithocarpus</taxon>
    </lineage>
</organism>